<keyword evidence="6 7" id="KW-0472">Membrane</keyword>
<feature type="transmembrane region" description="Helical" evidence="7">
    <location>
        <begin position="257"/>
        <end position="278"/>
    </location>
</feature>
<dbReference type="CDD" id="cd06261">
    <property type="entry name" value="TM_PBP2"/>
    <property type="match status" value="1"/>
</dbReference>
<name>A0ABT4U8E9_9ACTN</name>
<keyword evidence="2 7" id="KW-0813">Transport</keyword>
<dbReference type="RefSeq" id="WP_270688119.1">
    <property type="nucleotide sequence ID" value="NZ_JAQFWQ010000071.1"/>
</dbReference>
<feature type="transmembrane region" description="Helical" evidence="7">
    <location>
        <begin position="162"/>
        <end position="180"/>
    </location>
</feature>
<reference evidence="9 10" key="1">
    <citation type="submission" date="2023-01" db="EMBL/GenBank/DDBJ databases">
        <title>Draft genome sequence of Nocardiopsis sp. RSe5-2 isolated from halophytes.</title>
        <authorList>
            <person name="Duangmal K."/>
            <person name="Chantavorakit T."/>
        </authorList>
    </citation>
    <scope>NUCLEOTIDE SEQUENCE [LARGE SCALE GENOMIC DNA]</scope>
    <source>
        <strain evidence="9 10">RSe5-2</strain>
    </source>
</reference>
<accession>A0ABT4U8E9</accession>
<evidence type="ECO:0000256" key="5">
    <source>
        <dbReference type="ARBA" id="ARBA00022989"/>
    </source>
</evidence>
<keyword evidence="3" id="KW-1003">Cell membrane</keyword>
<dbReference type="Proteomes" id="UP001527866">
    <property type="component" value="Unassembled WGS sequence"/>
</dbReference>
<comment type="similarity">
    <text evidence="7">Belongs to the binding-protein-dependent transport system permease family.</text>
</comment>
<comment type="caution">
    <text evidence="9">The sequence shown here is derived from an EMBL/GenBank/DDBJ whole genome shotgun (WGS) entry which is preliminary data.</text>
</comment>
<dbReference type="SUPFAM" id="SSF161098">
    <property type="entry name" value="MetI-like"/>
    <property type="match status" value="1"/>
</dbReference>
<dbReference type="PROSITE" id="PS50928">
    <property type="entry name" value="ABC_TM1"/>
    <property type="match status" value="1"/>
</dbReference>
<dbReference type="PANTHER" id="PTHR43744:SF12">
    <property type="entry name" value="ABC TRANSPORTER PERMEASE PROTEIN MG189-RELATED"/>
    <property type="match status" value="1"/>
</dbReference>
<evidence type="ECO:0000256" key="3">
    <source>
        <dbReference type="ARBA" id="ARBA00022475"/>
    </source>
</evidence>
<organism evidence="9 10">
    <name type="scientific">Nocardiopsis endophytica</name>
    <dbReference type="NCBI Taxonomy" id="3018445"/>
    <lineage>
        <taxon>Bacteria</taxon>
        <taxon>Bacillati</taxon>
        <taxon>Actinomycetota</taxon>
        <taxon>Actinomycetes</taxon>
        <taxon>Streptosporangiales</taxon>
        <taxon>Nocardiopsidaceae</taxon>
        <taxon>Nocardiopsis</taxon>
    </lineage>
</organism>
<keyword evidence="5 7" id="KW-1133">Transmembrane helix</keyword>
<protein>
    <submittedName>
        <fullName evidence="9">Carbohydrate ABC transporter permease</fullName>
    </submittedName>
</protein>
<evidence type="ECO:0000313" key="9">
    <source>
        <dbReference type="EMBL" id="MDA2813238.1"/>
    </source>
</evidence>
<keyword evidence="10" id="KW-1185">Reference proteome</keyword>
<gene>
    <name evidence="9" type="ORF">O4J56_21515</name>
</gene>
<evidence type="ECO:0000256" key="1">
    <source>
        <dbReference type="ARBA" id="ARBA00004651"/>
    </source>
</evidence>
<evidence type="ECO:0000256" key="2">
    <source>
        <dbReference type="ARBA" id="ARBA00022448"/>
    </source>
</evidence>
<proteinExistence type="inferred from homology"/>
<dbReference type="Pfam" id="PF00528">
    <property type="entry name" value="BPD_transp_1"/>
    <property type="match status" value="1"/>
</dbReference>
<evidence type="ECO:0000259" key="8">
    <source>
        <dbReference type="PROSITE" id="PS50928"/>
    </source>
</evidence>
<evidence type="ECO:0000313" key="10">
    <source>
        <dbReference type="Proteomes" id="UP001527866"/>
    </source>
</evidence>
<feature type="transmembrane region" description="Helical" evidence="7">
    <location>
        <begin position="85"/>
        <end position="109"/>
    </location>
</feature>
<comment type="subcellular location">
    <subcellularLocation>
        <location evidence="1 7">Cell membrane</location>
        <topology evidence="1 7">Multi-pass membrane protein</topology>
    </subcellularLocation>
</comment>
<dbReference type="EMBL" id="JAQFWQ010000071">
    <property type="protein sequence ID" value="MDA2813238.1"/>
    <property type="molecule type" value="Genomic_DNA"/>
</dbReference>
<dbReference type="InterPro" id="IPR000515">
    <property type="entry name" value="MetI-like"/>
</dbReference>
<feature type="transmembrane region" description="Helical" evidence="7">
    <location>
        <begin position="21"/>
        <end position="44"/>
    </location>
</feature>
<sequence>MPASARTLVRPAVLRTRRGRLVYWSVLAVSLALFTAAFIVPLYWAATGAVKAPDELARTPPTYVPQEWHPENYARAWREMDLGRYFLNTVVLAGGAWLVQLAVQVPAAYALSKLRPRFGRVVLALMLVTLMMPVTALLVPVYLTVVDVPLFNRNLINSPSAVWLPAAANAFNIYILKNFFDRIPDDLLDAARMDGAGALTTLARVVLPLSRPILAVVSILSIVTAWKDFLWPLLVIPDPARQPLSVFLQRVAPDTPLNILMAGLVLASLPLIALFLVFQRQIVGGLTAGGLKG</sequence>
<evidence type="ECO:0000256" key="6">
    <source>
        <dbReference type="ARBA" id="ARBA00023136"/>
    </source>
</evidence>
<feature type="transmembrane region" description="Helical" evidence="7">
    <location>
        <begin position="201"/>
        <end position="226"/>
    </location>
</feature>
<dbReference type="InterPro" id="IPR035906">
    <property type="entry name" value="MetI-like_sf"/>
</dbReference>
<feature type="domain" description="ABC transmembrane type-1" evidence="8">
    <location>
        <begin position="86"/>
        <end position="278"/>
    </location>
</feature>
<dbReference type="Gene3D" id="1.10.3720.10">
    <property type="entry name" value="MetI-like"/>
    <property type="match status" value="1"/>
</dbReference>
<evidence type="ECO:0000256" key="7">
    <source>
        <dbReference type="RuleBase" id="RU363032"/>
    </source>
</evidence>
<evidence type="ECO:0000256" key="4">
    <source>
        <dbReference type="ARBA" id="ARBA00022692"/>
    </source>
</evidence>
<dbReference type="PANTHER" id="PTHR43744">
    <property type="entry name" value="ABC TRANSPORTER PERMEASE PROTEIN MG189-RELATED-RELATED"/>
    <property type="match status" value="1"/>
</dbReference>
<keyword evidence="4 7" id="KW-0812">Transmembrane</keyword>
<feature type="transmembrane region" description="Helical" evidence="7">
    <location>
        <begin position="121"/>
        <end position="142"/>
    </location>
</feature>